<keyword evidence="6 12" id="KW-0375">Hydrogen ion transport</keyword>
<accession>A0A0F6NCG8</accession>
<dbReference type="GeneID" id="24287201"/>
<comment type="subcellular location">
    <subcellularLocation>
        <location evidence="1 12">Mitochondrion membrane</location>
        <topology evidence="1 12">Single-pass membrane protein</topology>
    </subcellularLocation>
</comment>
<dbReference type="InterPro" id="IPR001421">
    <property type="entry name" value="ATP8_metazoa"/>
</dbReference>
<evidence type="ECO:0000313" key="15">
    <source>
        <dbReference type="EMBL" id="AII41073.1"/>
    </source>
</evidence>
<evidence type="ECO:0000256" key="2">
    <source>
        <dbReference type="ARBA" id="ARBA00008892"/>
    </source>
</evidence>
<keyword evidence="11" id="KW-0066">ATP synthesis</keyword>
<keyword evidence="8 12" id="KW-0406">Ion transport</keyword>
<dbReference type="CTD" id="4509"/>
<evidence type="ECO:0000256" key="6">
    <source>
        <dbReference type="ARBA" id="ARBA00022781"/>
    </source>
</evidence>
<keyword evidence="3 12" id="KW-0813">Transport</keyword>
<evidence type="ECO:0000256" key="5">
    <source>
        <dbReference type="ARBA" id="ARBA00022692"/>
    </source>
</evidence>
<feature type="signal peptide" evidence="14">
    <location>
        <begin position="1"/>
        <end position="25"/>
    </location>
</feature>
<evidence type="ECO:0000256" key="1">
    <source>
        <dbReference type="ARBA" id="ARBA00004304"/>
    </source>
</evidence>
<dbReference type="RefSeq" id="YP_009138359.1">
    <property type="nucleotide sequence ID" value="NC_027072.1"/>
</dbReference>
<dbReference type="Pfam" id="PF00895">
    <property type="entry name" value="ATP-synt_8"/>
    <property type="match status" value="1"/>
</dbReference>
<dbReference type="PANTHER" id="PTHR39937">
    <property type="entry name" value="ATP SYNTHASE PROTEIN 8"/>
    <property type="match status" value="1"/>
</dbReference>
<evidence type="ECO:0000256" key="14">
    <source>
        <dbReference type="SAM" id="SignalP"/>
    </source>
</evidence>
<proteinExistence type="inferred from homology"/>
<evidence type="ECO:0000256" key="13">
    <source>
        <dbReference type="SAM" id="MobiDB-lite"/>
    </source>
</evidence>
<dbReference type="GO" id="GO:0015078">
    <property type="term" value="F:proton transmembrane transporter activity"/>
    <property type="evidence" value="ECO:0007669"/>
    <property type="project" value="InterPro"/>
</dbReference>
<dbReference type="PANTHER" id="PTHR39937:SF1">
    <property type="entry name" value="ATP SYNTHASE PROTEIN 8"/>
    <property type="match status" value="1"/>
</dbReference>
<dbReference type="EMBL" id="KJ792087">
    <property type="protein sequence ID" value="AII41073.1"/>
    <property type="molecule type" value="Genomic_DNA"/>
</dbReference>
<keyword evidence="14" id="KW-0732">Signal</keyword>
<gene>
    <name evidence="15" type="primary">ATP8</name>
</gene>
<dbReference type="AlphaFoldDB" id="A0A0F6NCG8"/>
<keyword evidence="7" id="KW-1133">Transmembrane helix</keyword>
<keyword evidence="9 12" id="KW-0496">Mitochondrion</keyword>
<protein>
    <recommendedName>
        <fullName evidence="12">ATP synthase complex subunit 8</fullName>
    </recommendedName>
</protein>
<reference evidence="15" key="1">
    <citation type="journal article" date="2015" name="J. Biogeogr.">
        <title>Analyses of the mitochondrial genome of Leiopelma hochstetteri argues against the full drowning of New Zealand.</title>
        <authorList>
            <person name="Carr L."/>
            <person name="McLenachan P.A."/>
            <person name="Waddell P.J."/>
            <person name="Gemmell N.J."/>
            <person name="Penny D."/>
        </authorList>
    </citation>
    <scope>NUCLEOTIDE SEQUENCE</scope>
</reference>
<keyword evidence="10" id="KW-0472">Membrane</keyword>
<evidence type="ECO:0000256" key="7">
    <source>
        <dbReference type="ARBA" id="ARBA00022989"/>
    </source>
</evidence>
<organism evidence="15">
    <name type="scientific">Leiopelma hochstetteri</name>
    <name type="common">Hochstetter's frog</name>
    <dbReference type="NCBI Taxonomy" id="51644"/>
    <lineage>
        <taxon>Eukaryota</taxon>
        <taxon>Metazoa</taxon>
        <taxon>Chordata</taxon>
        <taxon>Craniata</taxon>
        <taxon>Vertebrata</taxon>
        <taxon>Euteleostomi</taxon>
        <taxon>Amphibia</taxon>
        <taxon>Batrachia</taxon>
        <taxon>Anura</taxon>
        <taxon>Leiopelmatidae</taxon>
        <taxon>Leiopelma</taxon>
    </lineage>
</organism>
<dbReference type="InterPro" id="IPR050635">
    <property type="entry name" value="ATPase_protein_8"/>
</dbReference>
<sequence length="54" mass="6290">MPQLNPGPWLAVFLLSWLILTLVLPNKIISHQPINEPPKDLKKSPPSHWIWPWT</sequence>
<dbReference type="GO" id="GO:0031966">
    <property type="term" value="C:mitochondrial membrane"/>
    <property type="evidence" value="ECO:0007669"/>
    <property type="project" value="UniProtKB-SubCell"/>
</dbReference>
<keyword evidence="5 12" id="KW-0812">Transmembrane</keyword>
<dbReference type="GO" id="GO:0045259">
    <property type="term" value="C:proton-transporting ATP synthase complex"/>
    <property type="evidence" value="ECO:0007669"/>
    <property type="project" value="UniProtKB-KW"/>
</dbReference>
<comment type="similarity">
    <text evidence="2 12">Belongs to the ATPase protein 8 family.</text>
</comment>
<evidence type="ECO:0000256" key="10">
    <source>
        <dbReference type="ARBA" id="ARBA00023136"/>
    </source>
</evidence>
<evidence type="ECO:0000256" key="12">
    <source>
        <dbReference type="RuleBase" id="RU003661"/>
    </source>
</evidence>
<evidence type="ECO:0000256" key="3">
    <source>
        <dbReference type="ARBA" id="ARBA00022448"/>
    </source>
</evidence>
<evidence type="ECO:0000256" key="8">
    <source>
        <dbReference type="ARBA" id="ARBA00023065"/>
    </source>
</evidence>
<keyword evidence="4 12" id="KW-0138">CF(0)</keyword>
<evidence type="ECO:0000256" key="4">
    <source>
        <dbReference type="ARBA" id="ARBA00022547"/>
    </source>
</evidence>
<evidence type="ECO:0000256" key="11">
    <source>
        <dbReference type="ARBA" id="ARBA00023310"/>
    </source>
</evidence>
<feature type="region of interest" description="Disordered" evidence="13">
    <location>
        <begin position="31"/>
        <end position="54"/>
    </location>
</feature>
<dbReference type="GO" id="GO:0015986">
    <property type="term" value="P:proton motive force-driven ATP synthesis"/>
    <property type="evidence" value="ECO:0007669"/>
    <property type="project" value="InterPro"/>
</dbReference>
<evidence type="ECO:0000256" key="9">
    <source>
        <dbReference type="ARBA" id="ARBA00023128"/>
    </source>
</evidence>
<name>A0A0F6NCG8_LEIHO</name>
<feature type="chain" id="PRO_5018221875" description="ATP synthase complex subunit 8" evidence="14">
    <location>
        <begin position="26"/>
        <end position="54"/>
    </location>
</feature>
<geneLocation type="mitochondrion" evidence="15"/>